<dbReference type="InterPro" id="IPR032858">
    <property type="entry name" value="CcoP_N"/>
</dbReference>
<evidence type="ECO:0000313" key="12">
    <source>
        <dbReference type="Proteomes" id="UP000642920"/>
    </source>
</evidence>
<dbReference type="PANTHER" id="PTHR33751">
    <property type="entry name" value="CBB3-TYPE CYTOCHROME C OXIDASE SUBUNIT FIXP"/>
    <property type="match status" value="1"/>
</dbReference>
<dbReference type="SUPFAM" id="SSF46626">
    <property type="entry name" value="Cytochrome c"/>
    <property type="match status" value="1"/>
</dbReference>
<organism evidence="11 12">
    <name type="scientific">Marivirga atlantica</name>
    <dbReference type="NCBI Taxonomy" id="1548457"/>
    <lineage>
        <taxon>Bacteria</taxon>
        <taxon>Pseudomonadati</taxon>
        <taxon>Bacteroidota</taxon>
        <taxon>Cytophagia</taxon>
        <taxon>Cytophagales</taxon>
        <taxon>Marivirgaceae</taxon>
        <taxon>Marivirga</taxon>
    </lineage>
</organism>
<protein>
    <submittedName>
        <fullName evidence="11">C-type cytochrome</fullName>
    </submittedName>
</protein>
<keyword evidence="8" id="KW-0812">Transmembrane</keyword>
<feature type="transmembrane region" description="Helical" evidence="8">
    <location>
        <begin position="134"/>
        <end position="156"/>
    </location>
</feature>
<evidence type="ECO:0000313" key="11">
    <source>
        <dbReference type="EMBL" id="MBL0766045.1"/>
    </source>
</evidence>
<dbReference type="Proteomes" id="UP000642920">
    <property type="component" value="Unassembled WGS sequence"/>
</dbReference>
<accession>A0A937A9F0</accession>
<dbReference type="PROSITE" id="PS51007">
    <property type="entry name" value="CYTC"/>
    <property type="match status" value="1"/>
</dbReference>
<dbReference type="GO" id="GO:0005506">
    <property type="term" value="F:iron ion binding"/>
    <property type="evidence" value="ECO:0007669"/>
    <property type="project" value="InterPro"/>
</dbReference>
<reference evidence="11" key="1">
    <citation type="submission" date="2021-01" db="EMBL/GenBank/DDBJ databases">
        <title>Marivirga sp. nov., isolated from intertidal surface sediments.</title>
        <authorList>
            <person name="Zhang M."/>
        </authorList>
    </citation>
    <scope>NUCLEOTIDE SEQUENCE</scope>
    <source>
        <strain evidence="11">SM1354</strain>
    </source>
</reference>
<feature type="compositionally biased region" description="Basic and acidic residues" evidence="7">
    <location>
        <begin position="286"/>
        <end position="302"/>
    </location>
</feature>
<feature type="transmembrane region" description="Helical" evidence="8">
    <location>
        <begin position="50"/>
        <end position="73"/>
    </location>
</feature>
<evidence type="ECO:0000256" key="7">
    <source>
        <dbReference type="SAM" id="MobiDB-lite"/>
    </source>
</evidence>
<keyword evidence="8" id="KW-1133">Transmembrane helix</keyword>
<dbReference type="RefSeq" id="WP_201921823.1">
    <property type="nucleotide sequence ID" value="NZ_JAERQG010000003.1"/>
</dbReference>
<comment type="caution">
    <text evidence="11">The sequence shown here is derived from an EMBL/GenBank/DDBJ whole genome shotgun (WGS) entry which is preliminary data.</text>
</comment>
<evidence type="ECO:0000256" key="3">
    <source>
        <dbReference type="ARBA" id="ARBA00022723"/>
    </source>
</evidence>
<keyword evidence="3 6" id="KW-0479">Metal-binding</keyword>
<dbReference type="PRINTS" id="PR00605">
    <property type="entry name" value="CYTCHROMECIC"/>
</dbReference>
<feature type="signal peptide" evidence="9">
    <location>
        <begin position="1"/>
        <end position="22"/>
    </location>
</feature>
<dbReference type="InterPro" id="IPR009056">
    <property type="entry name" value="Cyt_c-like_dom"/>
</dbReference>
<dbReference type="Pfam" id="PF14715">
    <property type="entry name" value="FixP_N"/>
    <property type="match status" value="1"/>
</dbReference>
<evidence type="ECO:0000256" key="1">
    <source>
        <dbReference type="ARBA" id="ARBA00022448"/>
    </source>
</evidence>
<keyword evidence="9" id="KW-0732">Signal</keyword>
<evidence type="ECO:0000256" key="9">
    <source>
        <dbReference type="SAM" id="SignalP"/>
    </source>
</evidence>
<feature type="chain" id="PRO_5036721531" evidence="9">
    <location>
        <begin position="23"/>
        <end position="325"/>
    </location>
</feature>
<evidence type="ECO:0000256" key="2">
    <source>
        <dbReference type="ARBA" id="ARBA00022617"/>
    </source>
</evidence>
<name>A0A937A9F0_9BACT</name>
<evidence type="ECO:0000259" key="10">
    <source>
        <dbReference type="PROSITE" id="PS51007"/>
    </source>
</evidence>
<evidence type="ECO:0000256" key="5">
    <source>
        <dbReference type="ARBA" id="ARBA00023004"/>
    </source>
</evidence>
<dbReference type="InterPro" id="IPR050597">
    <property type="entry name" value="Cytochrome_c_Oxidase_Subunit"/>
</dbReference>
<evidence type="ECO:0000256" key="8">
    <source>
        <dbReference type="SAM" id="Phobius"/>
    </source>
</evidence>
<dbReference type="GO" id="GO:0020037">
    <property type="term" value="F:heme binding"/>
    <property type="evidence" value="ECO:0007669"/>
    <property type="project" value="InterPro"/>
</dbReference>
<keyword evidence="4" id="KW-0249">Electron transport</keyword>
<dbReference type="AlphaFoldDB" id="A0A937A9F0"/>
<keyword evidence="8" id="KW-0472">Membrane</keyword>
<keyword evidence="1" id="KW-0813">Transport</keyword>
<feature type="region of interest" description="Disordered" evidence="7">
    <location>
        <begin position="276"/>
        <end position="325"/>
    </location>
</feature>
<keyword evidence="2 6" id="KW-0349">Heme</keyword>
<keyword evidence="12" id="KW-1185">Reference proteome</keyword>
<dbReference type="InterPro" id="IPR036909">
    <property type="entry name" value="Cyt_c-like_dom_sf"/>
</dbReference>
<dbReference type="EMBL" id="JAERQG010000003">
    <property type="protein sequence ID" value="MBL0766045.1"/>
    <property type="molecule type" value="Genomic_DNA"/>
</dbReference>
<dbReference type="Pfam" id="PF13442">
    <property type="entry name" value="Cytochrome_CBB3"/>
    <property type="match status" value="1"/>
</dbReference>
<gene>
    <name evidence="11" type="ORF">JKP34_12335</name>
</gene>
<dbReference type="Gene3D" id="6.10.280.130">
    <property type="match status" value="1"/>
</dbReference>
<evidence type="ECO:0000256" key="4">
    <source>
        <dbReference type="ARBA" id="ARBA00022982"/>
    </source>
</evidence>
<proteinExistence type="predicted"/>
<sequence length="325" mass="35951">MKTIAKLFLLMLSLVIPYVGFAQEVASQVDVEVEQQGWFKQLLSNEQGQILLLIGAFLILLIFLLIIMVVLLARTVSIITSEGKAEKVSWTTKLKQRWITGKLKPVGQDGDMLLDHNYDGIQEMDYGMPPWLRYVFLGTFIFAVFYVPAFLIFNIIPDQKTELDNQIQHAALLAEARAKAGMMSITAETAEFSEDAGIIEAGNAIFQQNCAVCHAKDGGGGVGPNLTDEYWLHGNDIKAVFKTVSEGVPSKGMIPWKGKLNPKDIQDVSNYILSLAGTTPANPKEPQGEPIKREQAEERIDEAVENPDMETPGPIEVITDEEVTQ</sequence>
<evidence type="ECO:0000256" key="6">
    <source>
        <dbReference type="PROSITE-ProRule" id="PRU00433"/>
    </source>
</evidence>
<dbReference type="GO" id="GO:0009055">
    <property type="term" value="F:electron transfer activity"/>
    <property type="evidence" value="ECO:0007669"/>
    <property type="project" value="InterPro"/>
</dbReference>
<dbReference type="InterPro" id="IPR008168">
    <property type="entry name" value="Cyt_C_IC"/>
</dbReference>
<dbReference type="Gene3D" id="1.10.760.10">
    <property type="entry name" value="Cytochrome c-like domain"/>
    <property type="match status" value="1"/>
</dbReference>
<keyword evidence="5 6" id="KW-0408">Iron</keyword>
<dbReference type="PANTHER" id="PTHR33751:SF1">
    <property type="entry name" value="CBB3-TYPE CYTOCHROME C OXIDASE SUBUNIT FIXP"/>
    <property type="match status" value="1"/>
</dbReference>
<dbReference type="InterPro" id="IPR038414">
    <property type="entry name" value="CcoP_N_sf"/>
</dbReference>
<feature type="domain" description="Cytochrome c" evidence="10">
    <location>
        <begin position="197"/>
        <end position="276"/>
    </location>
</feature>